<name>A0ACB7XCU6_9ERIC</name>
<gene>
    <name evidence="1" type="ORF">Vadar_027488</name>
</gene>
<reference evidence="1 2" key="1">
    <citation type="journal article" date="2021" name="Hortic Res">
        <title>High-quality reference genome and annotation aids understanding of berry development for evergreen blueberry (Vaccinium darrowii).</title>
        <authorList>
            <person name="Yu J."/>
            <person name="Hulse-Kemp A.M."/>
            <person name="Babiker E."/>
            <person name="Staton M."/>
        </authorList>
    </citation>
    <scope>NUCLEOTIDE SEQUENCE [LARGE SCALE GENOMIC DNA]</scope>
    <source>
        <strain evidence="2">cv. NJ 8807/NJ 8810</strain>
        <tissue evidence="1">Young leaf</tissue>
    </source>
</reference>
<organism evidence="1 2">
    <name type="scientific">Vaccinium darrowii</name>
    <dbReference type="NCBI Taxonomy" id="229202"/>
    <lineage>
        <taxon>Eukaryota</taxon>
        <taxon>Viridiplantae</taxon>
        <taxon>Streptophyta</taxon>
        <taxon>Embryophyta</taxon>
        <taxon>Tracheophyta</taxon>
        <taxon>Spermatophyta</taxon>
        <taxon>Magnoliopsida</taxon>
        <taxon>eudicotyledons</taxon>
        <taxon>Gunneridae</taxon>
        <taxon>Pentapetalae</taxon>
        <taxon>asterids</taxon>
        <taxon>Ericales</taxon>
        <taxon>Ericaceae</taxon>
        <taxon>Vaccinioideae</taxon>
        <taxon>Vaccinieae</taxon>
        <taxon>Vaccinium</taxon>
    </lineage>
</organism>
<evidence type="ECO:0000313" key="2">
    <source>
        <dbReference type="Proteomes" id="UP000828048"/>
    </source>
</evidence>
<proteinExistence type="predicted"/>
<dbReference type="Proteomes" id="UP000828048">
    <property type="component" value="Chromosome 6"/>
</dbReference>
<evidence type="ECO:0000313" key="1">
    <source>
        <dbReference type="EMBL" id="KAH7838511.1"/>
    </source>
</evidence>
<comment type="caution">
    <text evidence="1">The sequence shown here is derived from an EMBL/GenBank/DDBJ whole genome shotgun (WGS) entry which is preliminary data.</text>
</comment>
<dbReference type="EMBL" id="CM037156">
    <property type="protein sequence ID" value="KAH7838511.1"/>
    <property type="molecule type" value="Genomic_DNA"/>
</dbReference>
<keyword evidence="2" id="KW-1185">Reference proteome</keyword>
<protein>
    <submittedName>
        <fullName evidence="1">Uncharacterized protein</fullName>
    </submittedName>
</protein>
<sequence>MGNCNVAPASPKNSNIAPMSKKNSNIATKWRLLSGEDNWKGLLDPLDIDLRRYIIHYGEMAQATYDAFLSDKTSKYAGSSRYAKNDLFAKVFLEQGNPFEYRVTKYLYATSSVSLPDAFLLKSLSREAWSKESNWMGYVAVATDEGKAVLGRRDILVAWRGTIEALEWVNDLEFIKVPADKILGEEHDPKVQQGWYSIYTSNDPRSPFNKSSARDQPSRRRDPLQNQATYESIADRIRTSAGTDETTTTAVCSIWSSSFVTTMTKNASKRGEASSCTMSTASDLVFDCSQQPCLSLIWLQIWSSSCLDRHEQLPASKSAIESMPTVEIVW</sequence>
<accession>A0ACB7XCU6</accession>